<dbReference type="Proteomes" id="UP001367508">
    <property type="component" value="Unassembled WGS sequence"/>
</dbReference>
<reference evidence="1 2" key="1">
    <citation type="submission" date="2024-01" db="EMBL/GenBank/DDBJ databases">
        <title>The genomes of 5 underutilized Papilionoideae crops provide insights into root nodulation and disease resistanc.</title>
        <authorList>
            <person name="Jiang F."/>
        </authorList>
    </citation>
    <scope>NUCLEOTIDE SEQUENCE [LARGE SCALE GENOMIC DNA]</scope>
    <source>
        <strain evidence="1">LVBAO_FW01</strain>
        <tissue evidence="1">Leaves</tissue>
    </source>
</reference>
<accession>A0AAN9MZC2</accession>
<dbReference type="AlphaFoldDB" id="A0AAN9MZC2"/>
<keyword evidence="2" id="KW-1185">Reference proteome</keyword>
<dbReference type="EMBL" id="JAYMYQ010000001">
    <property type="protein sequence ID" value="KAK7362756.1"/>
    <property type="molecule type" value="Genomic_DNA"/>
</dbReference>
<name>A0AAN9MZC2_CANGL</name>
<gene>
    <name evidence="1" type="ORF">VNO77_04877</name>
</gene>
<comment type="caution">
    <text evidence="1">The sequence shown here is derived from an EMBL/GenBank/DDBJ whole genome shotgun (WGS) entry which is preliminary data.</text>
</comment>
<evidence type="ECO:0000313" key="1">
    <source>
        <dbReference type="EMBL" id="KAK7362756.1"/>
    </source>
</evidence>
<proteinExistence type="predicted"/>
<protein>
    <submittedName>
        <fullName evidence="1">Uncharacterized protein</fullName>
    </submittedName>
</protein>
<sequence length="139" mass="15248">MRLQLNALKKAFTAVGYSSRPEGLSLFGDVGNPTMALETFLAHLMGFDVVVAQFHWSIKSMSRSSPKADLTAICCFLLEDSSNNKKEPTIFERRNKAGRGCGASSTGIILYNAASSTCVRWFFTTLECVTSTVAYCDLR</sequence>
<evidence type="ECO:0000313" key="2">
    <source>
        <dbReference type="Proteomes" id="UP001367508"/>
    </source>
</evidence>
<organism evidence="1 2">
    <name type="scientific">Canavalia gladiata</name>
    <name type="common">Sword bean</name>
    <name type="synonym">Dolichos gladiatus</name>
    <dbReference type="NCBI Taxonomy" id="3824"/>
    <lineage>
        <taxon>Eukaryota</taxon>
        <taxon>Viridiplantae</taxon>
        <taxon>Streptophyta</taxon>
        <taxon>Embryophyta</taxon>
        <taxon>Tracheophyta</taxon>
        <taxon>Spermatophyta</taxon>
        <taxon>Magnoliopsida</taxon>
        <taxon>eudicotyledons</taxon>
        <taxon>Gunneridae</taxon>
        <taxon>Pentapetalae</taxon>
        <taxon>rosids</taxon>
        <taxon>fabids</taxon>
        <taxon>Fabales</taxon>
        <taxon>Fabaceae</taxon>
        <taxon>Papilionoideae</taxon>
        <taxon>50 kb inversion clade</taxon>
        <taxon>NPAAA clade</taxon>
        <taxon>indigoferoid/millettioid clade</taxon>
        <taxon>Phaseoleae</taxon>
        <taxon>Canavalia</taxon>
    </lineage>
</organism>